<keyword evidence="5" id="KW-0812">Transmembrane</keyword>
<organism evidence="13 14">
    <name type="scientific">Byssothecium circinans</name>
    <dbReference type="NCBI Taxonomy" id="147558"/>
    <lineage>
        <taxon>Eukaryota</taxon>
        <taxon>Fungi</taxon>
        <taxon>Dikarya</taxon>
        <taxon>Ascomycota</taxon>
        <taxon>Pezizomycotina</taxon>
        <taxon>Dothideomycetes</taxon>
        <taxon>Pleosporomycetidae</taxon>
        <taxon>Pleosporales</taxon>
        <taxon>Massarineae</taxon>
        <taxon>Massarinaceae</taxon>
        <taxon>Byssothecium</taxon>
    </lineage>
</organism>
<dbReference type="PANTHER" id="PTHR46041">
    <property type="entry name" value="MITOCHONDRIAL INNER MEMBRANE PROTEASE SUBUNIT 2"/>
    <property type="match status" value="1"/>
</dbReference>
<dbReference type="GO" id="GO:0006465">
    <property type="term" value="P:signal peptide processing"/>
    <property type="evidence" value="ECO:0007669"/>
    <property type="project" value="InterPro"/>
</dbReference>
<comment type="similarity">
    <text evidence="2">Belongs to the peptidase S26 family. IMP2 subfamily.</text>
</comment>
<dbReference type="PRINTS" id="PR00727">
    <property type="entry name" value="LEADERPTASE"/>
</dbReference>
<dbReference type="Gene3D" id="2.10.109.10">
    <property type="entry name" value="Umud Fragment, subunit A"/>
    <property type="match status" value="1"/>
</dbReference>
<dbReference type="InterPro" id="IPR036286">
    <property type="entry name" value="LexA/Signal_pep-like_sf"/>
</dbReference>
<evidence type="ECO:0000256" key="4">
    <source>
        <dbReference type="ARBA" id="ARBA00022670"/>
    </source>
</evidence>
<evidence type="ECO:0000313" key="13">
    <source>
        <dbReference type="EMBL" id="KAF1954397.1"/>
    </source>
</evidence>
<keyword evidence="7" id="KW-0378">Hydrolase</keyword>
<dbReference type="Proteomes" id="UP000800035">
    <property type="component" value="Unassembled WGS sequence"/>
</dbReference>
<reference evidence="13" key="1">
    <citation type="journal article" date="2020" name="Stud. Mycol.">
        <title>101 Dothideomycetes genomes: a test case for predicting lifestyles and emergence of pathogens.</title>
        <authorList>
            <person name="Haridas S."/>
            <person name="Albert R."/>
            <person name="Binder M."/>
            <person name="Bloem J."/>
            <person name="Labutti K."/>
            <person name="Salamov A."/>
            <person name="Andreopoulos B."/>
            <person name="Baker S."/>
            <person name="Barry K."/>
            <person name="Bills G."/>
            <person name="Bluhm B."/>
            <person name="Cannon C."/>
            <person name="Castanera R."/>
            <person name="Culley D."/>
            <person name="Daum C."/>
            <person name="Ezra D."/>
            <person name="Gonzalez J."/>
            <person name="Henrissat B."/>
            <person name="Kuo A."/>
            <person name="Liang C."/>
            <person name="Lipzen A."/>
            <person name="Lutzoni F."/>
            <person name="Magnuson J."/>
            <person name="Mondo S."/>
            <person name="Nolan M."/>
            <person name="Ohm R."/>
            <person name="Pangilinan J."/>
            <person name="Park H.-J."/>
            <person name="Ramirez L."/>
            <person name="Alfaro M."/>
            <person name="Sun H."/>
            <person name="Tritt A."/>
            <person name="Yoshinaga Y."/>
            <person name="Zwiers L.-H."/>
            <person name="Turgeon B."/>
            <person name="Goodwin S."/>
            <person name="Spatafora J."/>
            <person name="Crous P."/>
            <person name="Grigoriev I."/>
        </authorList>
    </citation>
    <scope>NUCLEOTIDE SEQUENCE</scope>
    <source>
        <strain evidence="13">CBS 675.92</strain>
    </source>
</reference>
<feature type="domain" description="Peptidase S26" evidence="12">
    <location>
        <begin position="89"/>
        <end position="128"/>
    </location>
</feature>
<dbReference type="AlphaFoldDB" id="A0A6A5TZM0"/>
<evidence type="ECO:0000313" key="14">
    <source>
        <dbReference type="Proteomes" id="UP000800035"/>
    </source>
</evidence>
<gene>
    <name evidence="13" type="ORF">CC80DRAFT_370547</name>
</gene>
<comment type="subcellular location">
    <subcellularLocation>
        <location evidence="1">Mitochondrion inner membrane</location>
        <topology evidence="1">Single-pass membrane protein</topology>
    </subcellularLocation>
</comment>
<accession>A0A6A5TZM0</accession>
<dbReference type="InterPro" id="IPR037730">
    <property type="entry name" value="IMP2"/>
</dbReference>
<evidence type="ECO:0000256" key="6">
    <source>
        <dbReference type="ARBA" id="ARBA00022792"/>
    </source>
</evidence>
<protein>
    <recommendedName>
        <fullName evidence="3">Mitochondrial inner membrane protease subunit 2</fullName>
    </recommendedName>
</protein>
<dbReference type="OrthoDB" id="9996127at2759"/>
<evidence type="ECO:0000256" key="10">
    <source>
        <dbReference type="ARBA" id="ARBA00023136"/>
    </source>
</evidence>
<evidence type="ECO:0000256" key="9">
    <source>
        <dbReference type="ARBA" id="ARBA00023128"/>
    </source>
</evidence>
<evidence type="ECO:0000256" key="7">
    <source>
        <dbReference type="ARBA" id="ARBA00022801"/>
    </source>
</evidence>
<evidence type="ECO:0000256" key="5">
    <source>
        <dbReference type="ARBA" id="ARBA00022692"/>
    </source>
</evidence>
<dbReference type="PANTHER" id="PTHR46041:SF2">
    <property type="entry name" value="MITOCHONDRIAL INNER MEMBRANE PROTEASE SUBUNIT 2"/>
    <property type="match status" value="1"/>
</dbReference>
<dbReference type="EMBL" id="ML976999">
    <property type="protein sequence ID" value="KAF1954397.1"/>
    <property type="molecule type" value="Genomic_DNA"/>
</dbReference>
<keyword evidence="6" id="KW-0999">Mitochondrion inner membrane</keyword>
<keyword evidence="10" id="KW-0472">Membrane</keyword>
<sequence length="130" mass="14574">IFVRDHFVSLDTVIGSSMAPTLSPDAHETGRRDWIVIQRNTRNGQAIKRGDVVTLWKPHRPEEISIKRVIGVEGDVVFPRRGYAVDEGKGRVVVPRGHVWVEGDNWRKSYDSCDFGPVSLGLVDGRAVRV</sequence>
<proteinExistence type="inferred from homology"/>
<feature type="non-terminal residue" evidence="13">
    <location>
        <position position="1"/>
    </location>
</feature>
<feature type="non-terminal residue" evidence="13">
    <location>
        <position position="130"/>
    </location>
</feature>
<evidence type="ECO:0000256" key="2">
    <source>
        <dbReference type="ARBA" id="ARBA00007066"/>
    </source>
</evidence>
<evidence type="ECO:0000256" key="3">
    <source>
        <dbReference type="ARBA" id="ARBA00013650"/>
    </source>
</evidence>
<evidence type="ECO:0000256" key="11">
    <source>
        <dbReference type="PIRSR" id="PIRSR600223-1"/>
    </source>
</evidence>
<keyword evidence="8" id="KW-1133">Transmembrane helix</keyword>
<dbReference type="GO" id="GO:0004252">
    <property type="term" value="F:serine-type endopeptidase activity"/>
    <property type="evidence" value="ECO:0007669"/>
    <property type="project" value="InterPro"/>
</dbReference>
<keyword evidence="9" id="KW-0496">Mitochondrion</keyword>
<feature type="domain" description="Peptidase S26" evidence="12">
    <location>
        <begin position="3"/>
        <end position="77"/>
    </location>
</feature>
<dbReference type="Pfam" id="PF10502">
    <property type="entry name" value="Peptidase_S26"/>
    <property type="match status" value="2"/>
</dbReference>
<keyword evidence="14" id="KW-1185">Reference proteome</keyword>
<dbReference type="InterPro" id="IPR019533">
    <property type="entry name" value="Peptidase_S26"/>
</dbReference>
<dbReference type="GO" id="GO:0042720">
    <property type="term" value="C:mitochondrial inner membrane peptidase complex"/>
    <property type="evidence" value="ECO:0007669"/>
    <property type="project" value="InterPro"/>
</dbReference>
<dbReference type="SUPFAM" id="SSF51306">
    <property type="entry name" value="LexA/Signal peptidase"/>
    <property type="match status" value="1"/>
</dbReference>
<keyword evidence="4" id="KW-0645">Protease</keyword>
<dbReference type="CDD" id="cd06530">
    <property type="entry name" value="S26_SPase_I"/>
    <property type="match status" value="1"/>
</dbReference>
<evidence type="ECO:0000256" key="8">
    <source>
        <dbReference type="ARBA" id="ARBA00022989"/>
    </source>
</evidence>
<evidence type="ECO:0000259" key="12">
    <source>
        <dbReference type="Pfam" id="PF10502"/>
    </source>
</evidence>
<dbReference type="InterPro" id="IPR000223">
    <property type="entry name" value="Pept_S26A_signal_pept_1"/>
</dbReference>
<feature type="active site" evidence="11">
    <location>
        <position position="17"/>
    </location>
</feature>
<name>A0A6A5TZM0_9PLEO</name>
<feature type="active site" evidence="11">
    <location>
        <position position="67"/>
    </location>
</feature>
<evidence type="ECO:0000256" key="1">
    <source>
        <dbReference type="ARBA" id="ARBA00004434"/>
    </source>
</evidence>
<dbReference type="GO" id="GO:0006627">
    <property type="term" value="P:protein processing involved in protein targeting to mitochondrion"/>
    <property type="evidence" value="ECO:0007669"/>
    <property type="project" value="InterPro"/>
</dbReference>